<accession>A0ACB9LJU7</accession>
<sequence>MEKSRPTAELRAAIERIRSAEVVESRVELILELGNLKIVDQSDAAFLIEGLTKLWEDFTCLDVTQCFLNRAIIQLAAKNIQSHMRCLPSLLTLGNQAAVWCAKHLKMTGMSLEESQETEHCDTFCQLLLDVMAFSVASFTALAQDPLNEDAILMKLVETFISEQLDLIRELILVTKKTPSFCLEALKAAQSVIDSVVKFFGEFSKSRLWDQSKNDKNYMDVEPSVGTLHVMSINKCAIGKLYEMGVLMADCGGSLASMLNITWRGIVTLLHLGKGLLELDVAITDIVVTLISLSNELMKCAALEWSQPLEECVSLTEARKTFIPVKFYLVNAVKISSLYPIQTYQVYKEIARCALLISNLRILFSKEDRLKIACEVSTELLDQTCINLLCSLLNSNELEQEMKFDVLNFLFSTESLSESEDINVGGDYCAVVIHELFSINCESMSGNRLLLNGRVLLCISILKFSAGLGQDVRLGMMLEWLFDILIDEDAYACILSVQMPQFSGNKKAQQATWEPLLTSLVRSVEIFSILASTGTAWKELESFLVENFFHPNFLCREIILDIWCFLVRHAESSVVNGIIDELVSCLKFAALSESIFVANSALRMVARSISVLTCTSKRSMANRVCSSVLGEDDAQLQDIMLVALLLEGFPISLLSDNLRIVATQKVLNEYNGFLESYNGNLVTDRGASFSGIPASAMSACLQSLQVTVSDVNEKTLKVLVNVLRSEDASVVRKCPQIVSSMLAIVSNTEHLYASDEIENVILALQNLFISRPVKAIASELHRCLAYLPPFMAGLGHVDIDEREDCRKTAAIWDLYHMLLKERHWAFMHLAISSFGEFAARTSCNKLWKFVPQNAALSYDLLDGNESKEDRFMLELKAFLDKEEALPAVSPCSKQYQMLRREGKSLKSVTGHGKCCDKIEDDLGRCGKRRKVLDEINKGVEMLQSGMKVISACLSQGQKTKALPLELHDRFLTHYSSLEDTITHLAGLAHPE</sequence>
<proteinExistence type="predicted"/>
<gene>
    <name evidence="1" type="ORF">MLD38_036262</name>
</gene>
<organism evidence="1 2">
    <name type="scientific">Melastoma candidum</name>
    <dbReference type="NCBI Taxonomy" id="119954"/>
    <lineage>
        <taxon>Eukaryota</taxon>
        <taxon>Viridiplantae</taxon>
        <taxon>Streptophyta</taxon>
        <taxon>Embryophyta</taxon>
        <taxon>Tracheophyta</taxon>
        <taxon>Spermatophyta</taxon>
        <taxon>Magnoliopsida</taxon>
        <taxon>eudicotyledons</taxon>
        <taxon>Gunneridae</taxon>
        <taxon>Pentapetalae</taxon>
        <taxon>rosids</taxon>
        <taxon>malvids</taxon>
        <taxon>Myrtales</taxon>
        <taxon>Melastomataceae</taxon>
        <taxon>Melastomatoideae</taxon>
        <taxon>Melastomateae</taxon>
        <taxon>Melastoma</taxon>
    </lineage>
</organism>
<protein>
    <submittedName>
        <fullName evidence="1">Uncharacterized protein</fullName>
    </submittedName>
</protein>
<comment type="caution">
    <text evidence="1">The sequence shown here is derived from an EMBL/GenBank/DDBJ whole genome shotgun (WGS) entry which is preliminary data.</text>
</comment>
<dbReference type="Proteomes" id="UP001057402">
    <property type="component" value="Chromosome 11"/>
</dbReference>
<keyword evidence="2" id="KW-1185">Reference proteome</keyword>
<dbReference type="EMBL" id="CM042890">
    <property type="protein sequence ID" value="KAI4311358.1"/>
    <property type="molecule type" value="Genomic_DNA"/>
</dbReference>
<reference evidence="2" key="1">
    <citation type="journal article" date="2023" name="Front. Plant Sci.">
        <title>Chromosomal-level genome assembly of Melastoma candidum provides insights into trichome evolution.</title>
        <authorList>
            <person name="Zhong Y."/>
            <person name="Wu W."/>
            <person name="Sun C."/>
            <person name="Zou P."/>
            <person name="Liu Y."/>
            <person name="Dai S."/>
            <person name="Zhou R."/>
        </authorList>
    </citation>
    <scope>NUCLEOTIDE SEQUENCE [LARGE SCALE GENOMIC DNA]</scope>
</reference>
<name>A0ACB9LJU7_9MYRT</name>
<evidence type="ECO:0000313" key="2">
    <source>
        <dbReference type="Proteomes" id="UP001057402"/>
    </source>
</evidence>
<evidence type="ECO:0000313" key="1">
    <source>
        <dbReference type="EMBL" id="KAI4311358.1"/>
    </source>
</evidence>